<accession>A0A8S1QVU9</accession>
<dbReference type="AlphaFoldDB" id="A0A8S1QVU9"/>
<keyword evidence="2" id="KW-1185">Reference proteome</keyword>
<comment type="caution">
    <text evidence="1">The sequence shown here is derived from an EMBL/GenBank/DDBJ whole genome shotgun (WGS) entry which is preliminary data.</text>
</comment>
<gene>
    <name evidence="1" type="ORF">PSON_ATCC_30995.1.T1190154</name>
</gene>
<organism evidence="1 2">
    <name type="scientific">Paramecium sonneborni</name>
    <dbReference type="NCBI Taxonomy" id="65129"/>
    <lineage>
        <taxon>Eukaryota</taxon>
        <taxon>Sar</taxon>
        <taxon>Alveolata</taxon>
        <taxon>Ciliophora</taxon>
        <taxon>Intramacronucleata</taxon>
        <taxon>Oligohymenophorea</taxon>
        <taxon>Peniculida</taxon>
        <taxon>Parameciidae</taxon>
        <taxon>Paramecium</taxon>
    </lineage>
</organism>
<evidence type="ECO:0000313" key="1">
    <source>
        <dbReference type="EMBL" id="CAD8119065.1"/>
    </source>
</evidence>
<dbReference type="EMBL" id="CAJJDN010000119">
    <property type="protein sequence ID" value="CAD8119065.1"/>
    <property type="molecule type" value="Genomic_DNA"/>
</dbReference>
<sequence length="68" mass="7730">MNDQNKGSEKQEINNLQSLFEPQTVVCRGQFNKEIQILVNKSLGDKMAYLDVLKYKSALAKKILSSQI</sequence>
<dbReference type="OrthoDB" id="294949at2759"/>
<dbReference type="Proteomes" id="UP000692954">
    <property type="component" value="Unassembled WGS sequence"/>
</dbReference>
<name>A0A8S1QVU9_9CILI</name>
<evidence type="ECO:0000313" key="2">
    <source>
        <dbReference type="Proteomes" id="UP000692954"/>
    </source>
</evidence>
<reference evidence="1" key="1">
    <citation type="submission" date="2021-01" db="EMBL/GenBank/DDBJ databases">
        <authorList>
            <consortium name="Genoscope - CEA"/>
            <person name="William W."/>
        </authorList>
    </citation>
    <scope>NUCLEOTIDE SEQUENCE</scope>
</reference>
<protein>
    <submittedName>
        <fullName evidence="1">Uncharacterized protein</fullName>
    </submittedName>
</protein>
<proteinExistence type="predicted"/>